<feature type="domain" description="Serine aminopeptidase S33" evidence="4">
    <location>
        <begin position="172"/>
        <end position="362"/>
    </location>
</feature>
<dbReference type="Pfam" id="PF12146">
    <property type="entry name" value="Hydrolase_4"/>
    <property type="match status" value="1"/>
</dbReference>
<organism evidence="5 6">
    <name type="scientific">Mikania micrantha</name>
    <name type="common">bitter vine</name>
    <dbReference type="NCBI Taxonomy" id="192012"/>
    <lineage>
        <taxon>Eukaryota</taxon>
        <taxon>Viridiplantae</taxon>
        <taxon>Streptophyta</taxon>
        <taxon>Embryophyta</taxon>
        <taxon>Tracheophyta</taxon>
        <taxon>Spermatophyta</taxon>
        <taxon>Magnoliopsida</taxon>
        <taxon>eudicotyledons</taxon>
        <taxon>Gunneridae</taxon>
        <taxon>Pentapetalae</taxon>
        <taxon>asterids</taxon>
        <taxon>campanulids</taxon>
        <taxon>Asterales</taxon>
        <taxon>Asteraceae</taxon>
        <taxon>Asteroideae</taxon>
        <taxon>Heliantheae alliance</taxon>
        <taxon>Eupatorieae</taxon>
        <taxon>Mikania</taxon>
    </lineage>
</organism>
<dbReference type="GO" id="GO:0016020">
    <property type="term" value="C:membrane"/>
    <property type="evidence" value="ECO:0007669"/>
    <property type="project" value="TreeGrafter"/>
</dbReference>
<evidence type="ECO:0000313" key="5">
    <source>
        <dbReference type="EMBL" id="KAD6453628.1"/>
    </source>
</evidence>
<dbReference type="Proteomes" id="UP000326396">
    <property type="component" value="Linkage Group LG12"/>
</dbReference>
<dbReference type="CDD" id="cd07987">
    <property type="entry name" value="LPLAT_MGAT-like"/>
    <property type="match status" value="1"/>
</dbReference>
<dbReference type="InterPro" id="IPR029058">
    <property type="entry name" value="AB_hydrolase_fold"/>
</dbReference>
<dbReference type="PANTHER" id="PTHR22753">
    <property type="entry name" value="TRANSMEMBRANE PROTEIN 68"/>
    <property type="match status" value="1"/>
</dbReference>
<comment type="similarity">
    <text evidence="1">Belongs to the diacylglycerol acyltransferase family.</text>
</comment>
<gene>
    <name evidence="5" type="ORF">E3N88_08333</name>
</gene>
<reference evidence="5 6" key="1">
    <citation type="submission" date="2019-05" db="EMBL/GenBank/DDBJ databases">
        <title>Mikania micrantha, genome provides insights into the molecular mechanism of rapid growth.</title>
        <authorList>
            <person name="Liu B."/>
        </authorList>
    </citation>
    <scope>NUCLEOTIDE SEQUENCE [LARGE SCALE GENOMIC DNA]</scope>
    <source>
        <strain evidence="5">NLD-2019</strain>
        <tissue evidence="5">Leaf</tissue>
    </source>
</reference>
<evidence type="ECO:0000256" key="2">
    <source>
        <dbReference type="ARBA" id="ARBA00022679"/>
    </source>
</evidence>
<evidence type="ECO:0000256" key="3">
    <source>
        <dbReference type="ARBA" id="ARBA00023315"/>
    </source>
</evidence>
<dbReference type="InterPro" id="IPR022742">
    <property type="entry name" value="Hydrolase_4"/>
</dbReference>
<evidence type="ECO:0000256" key="1">
    <source>
        <dbReference type="ARBA" id="ARBA00005420"/>
    </source>
</evidence>
<dbReference type="EMBL" id="SZYD01000004">
    <property type="protein sequence ID" value="KAD6453628.1"/>
    <property type="molecule type" value="Genomic_DNA"/>
</dbReference>
<dbReference type="SUPFAM" id="SSF53474">
    <property type="entry name" value="alpha/beta-Hydrolases"/>
    <property type="match status" value="1"/>
</dbReference>
<proteinExistence type="inferred from homology"/>
<dbReference type="Gene3D" id="3.40.50.1820">
    <property type="entry name" value="alpha/beta hydrolase"/>
    <property type="match status" value="1"/>
</dbReference>
<dbReference type="PANTHER" id="PTHR22753:SF40">
    <property type="entry name" value="ACYLGLYCEROL LIPASE"/>
    <property type="match status" value="1"/>
</dbReference>
<name>A0A5N6PGX4_9ASTR</name>
<dbReference type="GO" id="GO:0004144">
    <property type="term" value="F:diacylglycerol O-acyltransferase activity"/>
    <property type="evidence" value="ECO:0007669"/>
    <property type="project" value="UniProtKB-ARBA"/>
</dbReference>
<dbReference type="InterPro" id="IPR007130">
    <property type="entry name" value="DAGAT"/>
</dbReference>
<keyword evidence="3" id="KW-0012">Acyltransferase</keyword>
<sequence length="689" mass="78039">MTSTLTHSIVPLSPLLNPKVKHRLHSRVLVRRVHDDQSSESYATSSVSSFNKKDAYDVGGKKSGQDDPEKLKVFWDDGFGTQTIDDAIEIAMELSKSDGGPPRWFCPIACGKPIKDSPVLLYLPGIDGIGVGLVIHEKTLGKVFSVQCLHIPVWDRTSLEGLIQLVEETVKIEHTLSPNKPIYLLGESFGGVLALAVAARNPTIDLILILANPATSFERSPLRSFPYIVNDWPEEHYGMLFYIMSPIVGDYMKISMVKSYGRNHLESIWQLLASFYKDLPLLSAMHRILPKDTLAWRLKLVESAAAYANSRLHVVTCQVLVLASGKDNILPSKDEARRLYRRLKHCDVRVFEENGHTVLLESGVNVLSAIKTTYMYRRFSKHDILKDFLPASMTEFKSSLVDAWWYRLYIDAVMYSTMEDGKIVRGLGGIPDEGPVLIVGNHMLMAFDVFPIVSEFLREKKLSLHGLTHPEFFHVNLEHEYHMVPLSDLLKLGGAIPVSGKNLFKLLANKSHVLLYPGGAREALHPGKLFWPDKQEFVRMAVRFGATIIPYGGVGEDDILDLIVDYNDMKRNPILNHMVNIANQGKTNVREGMRGEVAKQQLHIPLFLPKLPGRLYFKFGRPIRTKGKENMIDDDDYLQRLYMQIKSDVEKSIAYLLKKRDNDPYRGAFQRFVWRMKHGSLDQIASFEP</sequence>
<dbReference type="GO" id="GO:0019432">
    <property type="term" value="P:triglyceride biosynthetic process"/>
    <property type="evidence" value="ECO:0007669"/>
    <property type="project" value="UniProtKB-ARBA"/>
</dbReference>
<evidence type="ECO:0000259" key="4">
    <source>
        <dbReference type="Pfam" id="PF12146"/>
    </source>
</evidence>
<comment type="caution">
    <text evidence="5">The sequence shown here is derived from an EMBL/GenBank/DDBJ whole genome shotgun (WGS) entry which is preliminary data.</text>
</comment>
<accession>A0A5N6PGX4</accession>
<protein>
    <recommendedName>
        <fullName evidence="4">Serine aminopeptidase S33 domain-containing protein</fullName>
    </recommendedName>
</protein>
<dbReference type="Pfam" id="PF03982">
    <property type="entry name" value="DAGAT"/>
    <property type="match status" value="1"/>
</dbReference>
<keyword evidence="2" id="KW-0808">Transferase</keyword>
<dbReference type="AlphaFoldDB" id="A0A5N6PGX4"/>
<evidence type="ECO:0000313" key="6">
    <source>
        <dbReference type="Proteomes" id="UP000326396"/>
    </source>
</evidence>
<dbReference type="OrthoDB" id="44277at2759"/>
<keyword evidence="6" id="KW-1185">Reference proteome</keyword>